<evidence type="ECO:0000256" key="2">
    <source>
        <dbReference type="SAM" id="MobiDB-lite"/>
    </source>
</evidence>
<evidence type="ECO:0000256" key="1">
    <source>
        <dbReference type="PROSITE-ProRule" id="PRU00042"/>
    </source>
</evidence>
<dbReference type="AlphaFoldDB" id="A0AAN5C6X9"/>
<evidence type="ECO:0000259" key="3">
    <source>
        <dbReference type="PROSITE" id="PS50157"/>
    </source>
</evidence>
<evidence type="ECO:0000313" key="4">
    <source>
        <dbReference type="EMBL" id="GMR32960.1"/>
    </source>
</evidence>
<keyword evidence="5" id="KW-1185">Reference proteome</keyword>
<keyword evidence="1" id="KW-0862">Zinc</keyword>
<keyword evidence="1" id="KW-0863">Zinc-finger</keyword>
<organism evidence="4 5">
    <name type="scientific">Pristionchus mayeri</name>
    <dbReference type="NCBI Taxonomy" id="1317129"/>
    <lineage>
        <taxon>Eukaryota</taxon>
        <taxon>Metazoa</taxon>
        <taxon>Ecdysozoa</taxon>
        <taxon>Nematoda</taxon>
        <taxon>Chromadorea</taxon>
        <taxon>Rhabditida</taxon>
        <taxon>Rhabditina</taxon>
        <taxon>Diplogasteromorpha</taxon>
        <taxon>Diplogasteroidea</taxon>
        <taxon>Neodiplogasteridae</taxon>
        <taxon>Pristionchus</taxon>
    </lineage>
</organism>
<dbReference type="SUPFAM" id="SSF57667">
    <property type="entry name" value="beta-beta-alpha zinc fingers"/>
    <property type="match status" value="1"/>
</dbReference>
<dbReference type="PROSITE" id="PS50157">
    <property type="entry name" value="ZINC_FINGER_C2H2_2"/>
    <property type="match status" value="1"/>
</dbReference>
<feature type="compositionally biased region" description="Acidic residues" evidence="2">
    <location>
        <begin position="108"/>
        <end position="141"/>
    </location>
</feature>
<evidence type="ECO:0000313" key="5">
    <source>
        <dbReference type="Proteomes" id="UP001328107"/>
    </source>
</evidence>
<dbReference type="InterPro" id="IPR036236">
    <property type="entry name" value="Znf_C2H2_sf"/>
</dbReference>
<name>A0AAN5C6X9_9BILA</name>
<reference evidence="5" key="1">
    <citation type="submission" date="2022-10" db="EMBL/GenBank/DDBJ databases">
        <title>Genome assembly of Pristionchus species.</title>
        <authorList>
            <person name="Yoshida K."/>
            <person name="Sommer R.J."/>
        </authorList>
    </citation>
    <scope>NUCLEOTIDE SEQUENCE [LARGE SCALE GENOMIC DNA]</scope>
    <source>
        <strain evidence="5">RS5460</strain>
    </source>
</reference>
<dbReference type="PROSITE" id="PS00028">
    <property type="entry name" value="ZINC_FINGER_C2H2_1"/>
    <property type="match status" value="1"/>
</dbReference>
<dbReference type="GO" id="GO:0008270">
    <property type="term" value="F:zinc ion binding"/>
    <property type="evidence" value="ECO:0007669"/>
    <property type="project" value="UniProtKB-KW"/>
</dbReference>
<keyword evidence="1" id="KW-0479">Metal-binding</keyword>
<gene>
    <name evidence="4" type="ORF">PMAYCL1PPCAC_03155</name>
</gene>
<feature type="region of interest" description="Disordered" evidence="2">
    <location>
        <begin position="105"/>
        <end position="149"/>
    </location>
</feature>
<protein>
    <recommendedName>
        <fullName evidence="3">C2H2-type domain-containing protein</fullName>
    </recommendedName>
</protein>
<dbReference type="InterPro" id="IPR013087">
    <property type="entry name" value="Znf_C2H2_type"/>
</dbReference>
<dbReference type="Proteomes" id="UP001328107">
    <property type="component" value="Unassembled WGS sequence"/>
</dbReference>
<dbReference type="Gene3D" id="3.30.160.60">
    <property type="entry name" value="Classic Zinc Finger"/>
    <property type="match status" value="1"/>
</dbReference>
<feature type="domain" description="C2H2-type" evidence="3">
    <location>
        <begin position="168"/>
        <end position="195"/>
    </location>
</feature>
<sequence length="237" mass="28318">MGLNYFSIKISYIFSPKWFRQRPPRDFIYNMSESFETSLDWFIDRENHMRTVSDAKLKPLFHETSDYELPNEAFEMEDEHCHGQHENDTRPRRACVVKFSYEETRNIDEDEESEESDEDSEEESENDWSDDEHSDDQEEWKEEYTAGGDEDESIFRVRKKKNGGPKEFECDICKMKFEWKFILTRHLKSHSGVQPNLPFKCDKCNCRYSNAQHLPTTSFSIFVHIYSINILQDKNIS</sequence>
<comment type="caution">
    <text evidence="4">The sequence shown here is derived from an EMBL/GenBank/DDBJ whole genome shotgun (WGS) entry which is preliminary data.</text>
</comment>
<accession>A0AAN5C6X9</accession>
<proteinExistence type="predicted"/>
<dbReference type="EMBL" id="BTRK01000001">
    <property type="protein sequence ID" value="GMR32960.1"/>
    <property type="molecule type" value="Genomic_DNA"/>
</dbReference>